<accession>A0A067QSK3</accession>
<dbReference type="AlphaFoldDB" id="A0A067QSK3"/>
<keyword evidence="6" id="KW-0378">Hydrolase</keyword>
<evidence type="ECO:0000313" key="10">
    <source>
        <dbReference type="Proteomes" id="UP000027135"/>
    </source>
</evidence>
<evidence type="ECO:0000256" key="3">
    <source>
        <dbReference type="ARBA" id="ARBA00006958"/>
    </source>
</evidence>
<comment type="similarity">
    <text evidence="3">Belongs to the HARBI1 family.</text>
</comment>
<sequence>MPELTQGEFQRIPNEFWIKWNFPNTVGAMDGKHIRLRAPPIFFNYKAFFSIVILAIVDANYKFIAVDVGAYGKGDSAILKKSTMGQKIIGNNFNFSGPECLPGTNTKLNHFLLGDEAFGLDTYLMKPYTKKVAKNDVTKQTFNYRLCRARRVSENAFWVALPSI</sequence>
<dbReference type="GO" id="GO:0016787">
    <property type="term" value="F:hydrolase activity"/>
    <property type="evidence" value="ECO:0007669"/>
    <property type="project" value="UniProtKB-KW"/>
</dbReference>
<evidence type="ECO:0000256" key="2">
    <source>
        <dbReference type="ARBA" id="ARBA00004123"/>
    </source>
</evidence>
<dbReference type="GO" id="GO:0046872">
    <property type="term" value="F:metal ion binding"/>
    <property type="evidence" value="ECO:0007669"/>
    <property type="project" value="UniProtKB-KW"/>
</dbReference>
<dbReference type="OMA" id="HTHIMKP"/>
<dbReference type="PANTHER" id="PTHR22930:SF269">
    <property type="entry name" value="NUCLEASE HARBI1-LIKE PROTEIN"/>
    <property type="match status" value="1"/>
</dbReference>
<evidence type="ECO:0000256" key="7">
    <source>
        <dbReference type="ARBA" id="ARBA00023242"/>
    </source>
</evidence>
<feature type="domain" description="DDE Tnp4" evidence="8">
    <location>
        <begin position="29"/>
        <end position="157"/>
    </location>
</feature>
<keyword evidence="4" id="KW-0540">Nuclease</keyword>
<dbReference type="InterPro" id="IPR045249">
    <property type="entry name" value="HARBI1-like"/>
</dbReference>
<keyword evidence="5" id="KW-0479">Metal-binding</keyword>
<evidence type="ECO:0000259" key="8">
    <source>
        <dbReference type="Pfam" id="PF13359"/>
    </source>
</evidence>
<dbReference type="InterPro" id="IPR027806">
    <property type="entry name" value="HARBI1_dom"/>
</dbReference>
<organism evidence="9 10">
    <name type="scientific">Zootermopsis nevadensis</name>
    <name type="common">Dampwood termite</name>
    <dbReference type="NCBI Taxonomy" id="136037"/>
    <lineage>
        <taxon>Eukaryota</taxon>
        <taxon>Metazoa</taxon>
        <taxon>Ecdysozoa</taxon>
        <taxon>Arthropoda</taxon>
        <taxon>Hexapoda</taxon>
        <taxon>Insecta</taxon>
        <taxon>Pterygota</taxon>
        <taxon>Neoptera</taxon>
        <taxon>Polyneoptera</taxon>
        <taxon>Dictyoptera</taxon>
        <taxon>Blattodea</taxon>
        <taxon>Blattoidea</taxon>
        <taxon>Termitoidae</taxon>
        <taxon>Termopsidae</taxon>
        <taxon>Zootermopsis</taxon>
    </lineage>
</organism>
<reference evidence="9 10" key="1">
    <citation type="journal article" date="2014" name="Nat. Commun.">
        <title>Molecular traces of alternative social organization in a termite genome.</title>
        <authorList>
            <person name="Terrapon N."/>
            <person name="Li C."/>
            <person name="Robertson H.M."/>
            <person name="Ji L."/>
            <person name="Meng X."/>
            <person name="Booth W."/>
            <person name="Chen Z."/>
            <person name="Childers C.P."/>
            <person name="Glastad K.M."/>
            <person name="Gokhale K."/>
            <person name="Gowin J."/>
            <person name="Gronenberg W."/>
            <person name="Hermansen R.A."/>
            <person name="Hu H."/>
            <person name="Hunt B.G."/>
            <person name="Huylmans A.K."/>
            <person name="Khalil S.M."/>
            <person name="Mitchell R.D."/>
            <person name="Munoz-Torres M.C."/>
            <person name="Mustard J.A."/>
            <person name="Pan H."/>
            <person name="Reese J.T."/>
            <person name="Scharf M.E."/>
            <person name="Sun F."/>
            <person name="Vogel H."/>
            <person name="Xiao J."/>
            <person name="Yang W."/>
            <person name="Yang Z."/>
            <person name="Yang Z."/>
            <person name="Zhou J."/>
            <person name="Zhu J."/>
            <person name="Brent C.S."/>
            <person name="Elsik C.G."/>
            <person name="Goodisman M.A."/>
            <person name="Liberles D.A."/>
            <person name="Roe R.M."/>
            <person name="Vargo E.L."/>
            <person name="Vilcinskas A."/>
            <person name="Wang J."/>
            <person name="Bornberg-Bauer E."/>
            <person name="Korb J."/>
            <person name="Zhang G."/>
            <person name="Liebig J."/>
        </authorList>
    </citation>
    <scope>NUCLEOTIDE SEQUENCE [LARGE SCALE GENOMIC DNA]</scope>
    <source>
        <tissue evidence="9">Whole organism</tissue>
    </source>
</reference>
<evidence type="ECO:0000256" key="6">
    <source>
        <dbReference type="ARBA" id="ARBA00022801"/>
    </source>
</evidence>
<dbReference type="Pfam" id="PF13359">
    <property type="entry name" value="DDE_Tnp_4"/>
    <property type="match status" value="1"/>
</dbReference>
<dbReference type="InParanoid" id="A0A067QSK3"/>
<name>A0A067QSK3_ZOONE</name>
<evidence type="ECO:0000256" key="1">
    <source>
        <dbReference type="ARBA" id="ARBA00001968"/>
    </source>
</evidence>
<protein>
    <recommendedName>
        <fullName evidence="8">DDE Tnp4 domain-containing protein</fullName>
    </recommendedName>
</protein>
<gene>
    <name evidence="9" type="ORF">L798_13154</name>
</gene>
<comment type="cofactor">
    <cofactor evidence="1">
        <name>a divalent metal cation</name>
        <dbReference type="ChEBI" id="CHEBI:60240"/>
    </cofactor>
</comment>
<dbReference type="PANTHER" id="PTHR22930">
    <property type="match status" value="1"/>
</dbReference>
<dbReference type="Proteomes" id="UP000027135">
    <property type="component" value="Unassembled WGS sequence"/>
</dbReference>
<evidence type="ECO:0000256" key="5">
    <source>
        <dbReference type="ARBA" id="ARBA00022723"/>
    </source>
</evidence>
<evidence type="ECO:0000256" key="4">
    <source>
        <dbReference type="ARBA" id="ARBA00022722"/>
    </source>
</evidence>
<proteinExistence type="inferred from homology"/>
<keyword evidence="10" id="KW-1185">Reference proteome</keyword>
<dbReference type="GO" id="GO:0004518">
    <property type="term" value="F:nuclease activity"/>
    <property type="evidence" value="ECO:0007669"/>
    <property type="project" value="UniProtKB-KW"/>
</dbReference>
<evidence type="ECO:0000313" key="9">
    <source>
        <dbReference type="EMBL" id="KDR12849.1"/>
    </source>
</evidence>
<dbReference type="GO" id="GO:0005634">
    <property type="term" value="C:nucleus"/>
    <property type="evidence" value="ECO:0007669"/>
    <property type="project" value="UniProtKB-SubCell"/>
</dbReference>
<comment type="subcellular location">
    <subcellularLocation>
        <location evidence="2">Nucleus</location>
    </subcellularLocation>
</comment>
<keyword evidence="7" id="KW-0539">Nucleus</keyword>
<dbReference type="eggNOG" id="KOG4585">
    <property type="taxonomic scope" value="Eukaryota"/>
</dbReference>
<dbReference type="EMBL" id="KK852984">
    <property type="protein sequence ID" value="KDR12849.1"/>
    <property type="molecule type" value="Genomic_DNA"/>
</dbReference>